<feature type="domain" description="PAC" evidence="3">
    <location>
        <begin position="204"/>
        <end position="255"/>
    </location>
</feature>
<dbReference type="SMART" id="SM00267">
    <property type="entry name" value="GGDEF"/>
    <property type="match status" value="1"/>
</dbReference>
<dbReference type="PROSITE" id="PS50883">
    <property type="entry name" value="EAL"/>
    <property type="match status" value="1"/>
</dbReference>
<sequence length="1066" mass="116557">MGRTSTTARPDRRRSPMHAPNVVPTATLSRTGEVLRADSDLALMLDVPLDEVVGRQLESLGRSAPDVEDIRACVLAASGGQTAEAQVSLRSLDANGLHVQLVATPAGDQILVVVIDETERIHEERDLASSHRRWQSLVRNAADIVFTIQDDGTLTSVTSALRGRMGWDADDVVGVEGLDFVHPDDRRRAYHAWIAVSERGSRQETLELRLAHADGSVSWTRLVITDLRDDPDVAAVVGNATDITGKKLAEEARRADEARFRSRFEQSRVPQTMHGLDDTLTAVNDAFCALVGRSREELVGQPMATILHSEDGHSVHSRVTEVAAQGIDTMQVERTLRGTDDQAIPVRATLTVLRGDDGEATGYAVSIEDLRPLHDSERARQELQQLFDVVAERSRDFVTLHDASGRTLYASPPGRRMFGPGYADPATDHSRSVHPDDIDQVTATWLDAQTTTEPQTMRFRCKGADGEWMWVEHTSINLLDTGIRGILSTIRDVTVEVSTQQALSLSEARYRAIAETAEEGILVISPHGTATYANARLSTMLALPLDVITGSPVWSVLDGDARDFVIDRVSTRHTRGVERYRVPYKHPDGSRHVLRVSASPMPDIDGQRQGSLAMITDITESLQRIDELRHAAEHDALTDLPNRSTLMTHLESLDLGHRSGVALLFVDLDHFKEVNDGRGHTAGDGVLTEVADRIVATVGPEHMVSRFGGDEFVVVMKDVDEPAARTMAGRILSELTLPYAVGHHMIRVGATIGVARSPAESGDDLLRFADSAMYAAKAGGRGRVRVFDAELAAQTEERSVVSSELLDALENDDLELHYQPVVDISTGEVVGVEALARWHHPTYGEIRPERFVALAEMNASSTDVDRWVVRRALRDISELKADLTMPEDAYVSINLSGQSLSDEGLAAYIVDAVEEAGLQPSEVMLEITESALMTDQDMAITILQQLGDRGFDIALDDFGTGYSSMAYLRDLPINVLKIDRGFIEGIPEDTHSLAIVRSLIELARSLDIKVVAEGVETQAHLDELSARGCGLGQGWLWSPAVSVEALRASRILTDRFAAAAVDTRAQ</sequence>
<dbReference type="InterPro" id="IPR035919">
    <property type="entry name" value="EAL_sf"/>
</dbReference>
<dbReference type="SMART" id="SM00052">
    <property type="entry name" value="EAL"/>
    <property type="match status" value="1"/>
</dbReference>
<evidence type="ECO:0000313" key="6">
    <source>
        <dbReference type="EMBL" id="KAA1376421.1"/>
    </source>
</evidence>
<protein>
    <submittedName>
        <fullName evidence="6">EAL domain-containing protein</fullName>
    </submittedName>
</protein>
<dbReference type="SUPFAM" id="SSF141868">
    <property type="entry name" value="EAL domain-like"/>
    <property type="match status" value="1"/>
</dbReference>
<dbReference type="InterPro" id="IPR001633">
    <property type="entry name" value="EAL_dom"/>
</dbReference>
<dbReference type="InterPro" id="IPR000014">
    <property type="entry name" value="PAS"/>
</dbReference>
<evidence type="ECO:0000259" key="2">
    <source>
        <dbReference type="PROSITE" id="PS50112"/>
    </source>
</evidence>
<dbReference type="CDD" id="cd00130">
    <property type="entry name" value="PAS"/>
    <property type="match status" value="4"/>
</dbReference>
<organism evidence="6 7">
    <name type="scientific">Aeromicrobium fastidiosum</name>
    <dbReference type="NCBI Taxonomy" id="52699"/>
    <lineage>
        <taxon>Bacteria</taxon>
        <taxon>Bacillati</taxon>
        <taxon>Actinomycetota</taxon>
        <taxon>Actinomycetes</taxon>
        <taxon>Propionibacteriales</taxon>
        <taxon>Nocardioidaceae</taxon>
        <taxon>Aeromicrobium</taxon>
    </lineage>
</organism>
<dbReference type="CDD" id="cd01948">
    <property type="entry name" value="EAL"/>
    <property type="match status" value="1"/>
</dbReference>
<dbReference type="Pfam" id="PF00563">
    <property type="entry name" value="EAL"/>
    <property type="match status" value="1"/>
</dbReference>
<comment type="caution">
    <text evidence="6">The sequence shown here is derived from an EMBL/GenBank/DDBJ whole genome shotgun (WGS) entry which is preliminary data.</text>
</comment>
<feature type="region of interest" description="Disordered" evidence="1">
    <location>
        <begin position="1"/>
        <end position="23"/>
    </location>
</feature>
<dbReference type="InterPro" id="IPR043128">
    <property type="entry name" value="Rev_trsase/Diguanyl_cyclase"/>
</dbReference>
<dbReference type="InterPro" id="IPR001610">
    <property type="entry name" value="PAC"/>
</dbReference>
<dbReference type="PANTHER" id="PTHR44757">
    <property type="entry name" value="DIGUANYLATE CYCLASE DGCP"/>
    <property type="match status" value="1"/>
</dbReference>
<dbReference type="Proteomes" id="UP001515100">
    <property type="component" value="Unassembled WGS sequence"/>
</dbReference>
<dbReference type="NCBIfam" id="TIGR00254">
    <property type="entry name" value="GGDEF"/>
    <property type="match status" value="1"/>
</dbReference>
<name>A0A641AKQ7_9ACTN</name>
<dbReference type="InterPro" id="IPR013767">
    <property type="entry name" value="PAS_fold"/>
</dbReference>
<dbReference type="SUPFAM" id="SSF55785">
    <property type="entry name" value="PYP-like sensor domain (PAS domain)"/>
    <property type="match status" value="4"/>
</dbReference>
<feature type="domain" description="GGDEF" evidence="5">
    <location>
        <begin position="659"/>
        <end position="789"/>
    </location>
</feature>
<dbReference type="SMART" id="SM00091">
    <property type="entry name" value="PAS"/>
    <property type="match status" value="5"/>
</dbReference>
<dbReference type="SMART" id="SM00086">
    <property type="entry name" value="PAC"/>
    <property type="match status" value="4"/>
</dbReference>
<feature type="domain" description="PAC" evidence="3">
    <location>
        <begin position="578"/>
        <end position="630"/>
    </location>
</feature>
<feature type="domain" description="PAS" evidence="2">
    <location>
        <begin position="130"/>
        <end position="186"/>
    </location>
</feature>
<dbReference type="InterPro" id="IPR035965">
    <property type="entry name" value="PAS-like_dom_sf"/>
</dbReference>
<dbReference type="InterPro" id="IPR029787">
    <property type="entry name" value="Nucleotide_cyclase"/>
</dbReference>
<feature type="domain" description="EAL" evidence="4">
    <location>
        <begin position="798"/>
        <end position="1054"/>
    </location>
</feature>
<dbReference type="SUPFAM" id="SSF55073">
    <property type="entry name" value="Nucleotide cyclase"/>
    <property type="match status" value="1"/>
</dbReference>
<dbReference type="Pfam" id="PF00989">
    <property type="entry name" value="PAS"/>
    <property type="match status" value="1"/>
</dbReference>
<dbReference type="Gene3D" id="3.20.20.450">
    <property type="entry name" value="EAL domain"/>
    <property type="match status" value="1"/>
</dbReference>
<evidence type="ECO:0000259" key="4">
    <source>
        <dbReference type="PROSITE" id="PS50883"/>
    </source>
</evidence>
<dbReference type="OrthoDB" id="23692at2"/>
<keyword evidence="7" id="KW-1185">Reference proteome</keyword>
<evidence type="ECO:0000313" key="7">
    <source>
        <dbReference type="Proteomes" id="UP001515100"/>
    </source>
</evidence>
<dbReference type="InterPro" id="IPR000700">
    <property type="entry name" value="PAS-assoc_C"/>
</dbReference>
<evidence type="ECO:0000256" key="1">
    <source>
        <dbReference type="SAM" id="MobiDB-lite"/>
    </source>
</evidence>
<dbReference type="InterPro" id="IPR052155">
    <property type="entry name" value="Biofilm_reg_signaling"/>
</dbReference>
<dbReference type="InterPro" id="IPR013656">
    <property type="entry name" value="PAS_4"/>
</dbReference>
<feature type="domain" description="PAS" evidence="2">
    <location>
        <begin position="256"/>
        <end position="326"/>
    </location>
</feature>
<accession>A0A641AKQ7</accession>
<dbReference type="NCBIfam" id="TIGR00229">
    <property type="entry name" value="sensory_box"/>
    <property type="match status" value="4"/>
</dbReference>
<dbReference type="EMBL" id="SDPP02000003">
    <property type="protein sequence ID" value="KAA1376421.1"/>
    <property type="molecule type" value="Genomic_DNA"/>
</dbReference>
<dbReference type="PROSITE" id="PS50113">
    <property type="entry name" value="PAC"/>
    <property type="match status" value="2"/>
</dbReference>
<dbReference type="AlphaFoldDB" id="A0A641AKQ7"/>
<dbReference type="InterPro" id="IPR000160">
    <property type="entry name" value="GGDEF_dom"/>
</dbReference>
<dbReference type="CDD" id="cd01949">
    <property type="entry name" value="GGDEF"/>
    <property type="match status" value="1"/>
</dbReference>
<feature type="domain" description="PAS" evidence="2">
    <location>
        <begin position="506"/>
        <end position="576"/>
    </location>
</feature>
<dbReference type="PROSITE" id="PS50887">
    <property type="entry name" value="GGDEF"/>
    <property type="match status" value="1"/>
</dbReference>
<reference evidence="6" key="1">
    <citation type="submission" date="2019-09" db="EMBL/GenBank/DDBJ databases">
        <authorList>
            <person name="Li J."/>
        </authorList>
    </citation>
    <scope>NUCLEOTIDE SEQUENCE [LARGE SCALE GENOMIC DNA]</scope>
    <source>
        <strain evidence="6">NRBC 14897</strain>
    </source>
</reference>
<dbReference type="InterPro" id="IPR013655">
    <property type="entry name" value="PAS_fold_3"/>
</dbReference>
<proteinExistence type="predicted"/>
<dbReference type="GO" id="GO:0006355">
    <property type="term" value="P:regulation of DNA-templated transcription"/>
    <property type="evidence" value="ECO:0007669"/>
    <property type="project" value="InterPro"/>
</dbReference>
<dbReference type="PANTHER" id="PTHR44757:SF2">
    <property type="entry name" value="BIOFILM ARCHITECTURE MAINTENANCE PROTEIN MBAA"/>
    <property type="match status" value="1"/>
</dbReference>
<dbReference type="Gene3D" id="3.30.70.270">
    <property type="match status" value="1"/>
</dbReference>
<gene>
    <name evidence="6" type="ORF">ESP62_013415</name>
</gene>
<dbReference type="Pfam" id="PF08447">
    <property type="entry name" value="PAS_3"/>
    <property type="match status" value="2"/>
</dbReference>
<evidence type="ECO:0000259" key="3">
    <source>
        <dbReference type="PROSITE" id="PS50113"/>
    </source>
</evidence>
<dbReference type="Pfam" id="PF08448">
    <property type="entry name" value="PAS_4"/>
    <property type="match status" value="1"/>
</dbReference>
<dbReference type="PROSITE" id="PS50112">
    <property type="entry name" value="PAS"/>
    <property type="match status" value="3"/>
</dbReference>
<dbReference type="Gene3D" id="3.30.450.20">
    <property type="entry name" value="PAS domain"/>
    <property type="match status" value="4"/>
</dbReference>
<dbReference type="Pfam" id="PF00990">
    <property type="entry name" value="GGDEF"/>
    <property type="match status" value="1"/>
</dbReference>
<evidence type="ECO:0000259" key="5">
    <source>
        <dbReference type="PROSITE" id="PS50887"/>
    </source>
</evidence>